<evidence type="ECO:0000313" key="2">
    <source>
        <dbReference type="Proteomes" id="UP000231658"/>
    </source>
</evidence>
<dbReference type="STRING" id="1867952.MTBPR1_50212"/>
<dbReference type="Proteomes" id="UP000231658">
    <property type="component" value="Unassembled WGS sequence"/>
</dbReference>
<reference evidence="1 2" key="1">
    <citation type="submission" date="2016-07" db="EMBL/GenBank/DDBJ databases">
        <authorList>
            <person name="Lefevre C.T."/>
        </authorList>
    </citation>
    <scope>NUCLEOTIDE SEQUENCE [LARGE SCALE GENOMIC DNA]</scope>
    <source>
        <strain evidence="1">PR1</strain>
    </source>
</reference>
<gene>
    <name evidence="1" type="ORF">MTBPR1_50212</name>
</gene>
<dbReference type="AlphaFoldDB" id="A0A1C3RJK8"/>
<dbReference type="EMBL" id="FLYE01000044">
    <property type="protein sequence ID" value="SCA57456.1"/>
    <property type="molecule type" value="Genomic_DNA"/>
</dbReference>
<organism evidence="1 2">
    <name type="scientific">Candidatus Terasakiella magnetica</name>
    <dbReference type="NCBI Taxonomy" id="1867952"/>
    <lineage>
        <taxon>Bacteria</taxon>
        <taxon>Pseudomonadati</taxon>
        <taxon>Pseudomonadota</taxon>
        <taxon>Alphaproteobacteria</taxon>
        <taxon>Rhodospirillales</taxon>
        <taxon>Terasakiellaceae</taxon>
        <taxon>Terasakiella</taxon>
    </lineage>
</organism>
<evidence type="ECO:0000313" key="1">
    <source>
        <dbReference type="EMBL" id="SCA57456.1"/>
    </source>
</evidence>
<accession>A0A1C3RJK8</accession>
<keyword evidence="2" id="KW-1185">Reference proteome</keyword>
<name>A0A1C3RJK8_9PROT</name>
<proteinExistence type="predicted"/>
<sequence length="307" mass="33678">MTTRGTYPMTKTQADQASPIAIIRGVGDVGSAIAWKLLRAGFVVICHENRQPRTIRRRMAFCDALWKGEAVLDGVTARLVKRLENILPVARKEAQIALYCGPFDALVSTIKPSLIVDGRIQKFSKVEPLKGLADLTVGVGPSFHAGEDVDLVIESCWGDELGKIITHGFAAEPVAQPPRLNGIGRERFVRAQQEGRFETELEIGQFVKAGEEIGKLDGKTILASISGHLRGLLTPGLSVIKGEKLCEIDPRNEQAHFEGLAERPKGIADGVMSALYRFVPLERHPVQLKSLMDQWGLEFTGEKSEFT</sequence>
<protein>
    <submittedName>
        <fullName evidence="1">Uncharacterized protein</fullName>
    </submittedName>
</protein>